<dbReference type="RefSeq" id="WP_166671102.1">
    <property type="nucleotide sequence ID" value="NZ_SOEC01000018.1"/>
</dbReference>
<dbReference type="Proteomes" id="UP000294489">
    <property type="component" value="Unassembled WGS sequence"/>
</dbReference>
<feature type="compositionally biased region" description="Basic and acidic residues" evidence="1">
    <location>
        <begin position="33"/>
        <end position="45"/>
    </location>
</feature>
<feature type="region of interest" description="Disordered" evidence="1">
    <location>
        <begin position="21"/>
        <end position="45"/>
    </location>
</feature>
<evidence type="ECO:0000313" key="2">
    <source>
        <dbReference type="EMBL" id="TDX25485.1"/>
    </source>
</evidence>
<dbReference type="PROSITE" id="PS51257">
    <property type="entry name" value="PROKAR_LIPOPROTEIN"/>
    <property type="match status" value="1"/>
</dbReference>
<dbReference type="AlphaFoldDB" id="A0A4R8FNU4"/>
<reference evidence="2 3" key="1">
    <citation type="submission" date="2019-03" db="EMBL/GenBank/DDBJ databases">
        <title>Freshwater and sediment microbial communities from various areas in North America, analyzing microbe dynamics in response to fracking.</title>
        <authorList>
            <person name="Lamendella R."/>
        </authorList>
    </citation>
    <scope>NUCLEOTIDE SEQUENCE [LARGE SCALE GENOMIC DNA]</scope>
    <source>
        <strain evidence="2 3">6_TX</strain>
    </source>
</reference>
<dbReference type="EMBL" id="SOEC01000018">
    <property type="protein sequence ID" value="TDX25485.1"/>
    <property type="molecule type" value="Genomic_DNA"/>
</dbReference>
<comment type="caution">
    <text evidence="2">The sequence shown here is derived from an EMBL/GenBank/DDBJ whole genome shotgun (WGS) entry which is preliminary data.</text>
</comment>
<evidence type="ECO:0000256" key="1">
    <source>
        <dbReference type="SAM" id="MobiDB-lite"/>
    </source>
</evidence>
<organism evidence="2 3">
    <name type="scientific">Modicisalibacter xianhensis</name>
    <dbReference type="NCBI Taxonomy" id="442341"/>
    <lineage>
        <taxon>Bacteria</taxon>
        <taxon>Pseudomonadati</taxon>
        <taxon>Pseudomonadota</taxon>
        <taxon>Gammaproteobacteria</taxon>
        <taxon>Oceanospirillales</taxon>
        <taxon>Halomonadaceae</taxon>
        <taxon>Modicisalibacter</taxon>
    </lineage>
</organism>
<proteinExistence type="predicted"/>
<sequence length="45" mass="4759">MLKRKTMLSAVLLVLAGLLGGCGDDDAPPGEETMDREPGTSVEER</sequence>
<name>A0A4R8FNU4_9GAMM</name>
<protein>
    <submittedName>
        <fullName evidence="2">Uncharacterized protein</fullName>
    </submittedName>
</protein>
<feature type="compositionally biased region" description="Acidic residues" evidence="1">
    <location>
        <begin position="23"/>
        <end position="32"/>
    </location>
</feature>
<gene>
    <name evidence="2" type="ORF">DFO67_11853</name>
</gene>
<evidence type="ECO:0000313" key="3">
    <source>
        <dbReference type="Proteomes" id="UP000294489"/>
    </source>
</evidence>
<accession>A0A4R8FNU4</accession>